<reference evidence="2 3" key="1">
    <citation type="journal article" date="2019" name="Emerg. Microbes Infect.">
        <title>Comprehensive subspecies identification of 175 nontuberculous mycobacteria species based on 7547 genomic profiles.</title>
        <authorList>
            <person name="Matsumoto Y."/>
            <person name="Kinjo T."/>
            <person name="Motooka D."/>
            <person name="Nabeya D."/>
            <person name="Jung N."/>
            <person name="Uechi K."/>
            <person name="Horii T."/>
            <person name="Iida T."/>
            <person name="Fujita J."/>
            <person name="Nakamura S."/>
        </authorList>
    </citation>
    <scope>NUCLEOTIDE SEQUENCE [LARGE SCALE GENOMIC DNA]</scope>
    <source>
        <strain evidence="2 3">JCM 30395</strain>
    </source>
</reference>
<feature type="region of interest" description="Disordered" evidence="1">
    <location>
        <begin position="60"/>
        <end position="79"/>
    </location>
</feature>
<organism evidence="2 3">
    <name type="scientific">Mycolicibacterium sarraceniae</name>
    <dbReference type="NCBI Taxonomy" id="1534348"/>
    <lineage>
        <taxon>Bacteria</taxon>
        <taxon>Bacillati</taxon>
        <taxon>Actinomycetota</taxon>
        <taxon>Actinomycetes</taxon>
        <taxon>Mycobacteriales</taxon>
        <taxon>Mycobacteriaceae</taxon>
        <taxon>Mycolicibacterium</taxon>
    </lineage>
</organism>
<protein>
    <submittedName>
        <fullName evidence="2">Uncharacterized protein</fullName>
    </submittedName>
</protein>
<keyword evidence="3" id="KW-1185">Reference proteome</keyword>
<proteinExistence type="predicted"/>
<gene>
    <name evidence="2" type="ORF">MSAR_12430</name>
</gene>
<dbReference type="Proteomes" id="UP000466445">
    <property type="component" value="Chromosome"/>
</dbReference>
<evidence type="ECO:0000256" key="1">
    <source>
        <dbReference type="SAM" id="MobiDB-lite"/>
    </source>
</evidence>
<sequence length="79" mass="8558">MLTVATQLSHTVDAVRTVGDRSRQIGEHLTRGVHPPAAVGIGGHRGDLQGQAREIGKLTQQAHPSMRHDTLAVSRHFHP</sequence>
<evidence type="ECO:0000313" key="3">
    <source>
        <dbReference type="Proteomes" id="UP000466445"/>
    </source>
</evidence>
<name>A0A7I7SM81_9MYCO</name>
<accession>A0A7I7SM81</accession>
<dbReference type="EMBL" id="AP022595">
    <property type="protein sequence ID" value="BBY58107.1"/>
    <property type="molecule type" value="Genomic_DNA"/>
</dbReference>
<dbReference type="KEGG" id="msar:MSAR_12430"/>
<dbReference type="AlphaFoldDB" id="A0A7I7SM81"/>
<evidence type="ECO:0000313" key="2">
    <source>
        <dbReference type="EMBL" id="BBY58107.1"/>
    </source>
</evidence>